<accession>A0A087A1P8</accession>
<protein>
    <submittedName>
        <fullName evidence="5">Transcriptional regulator</fullName>
    </submittedName>
</protein>
<dbReference type="InterPro" id="IPR047057">
    <property type="entry name" value="MerR_fam"/>
</dbReference>
<feature type="coiled-coil region" evidence="2">
    <location>
        <begin position="128"/>
        <end position="155"/>
    </location>
</feature>
<gene>
    <name evidence="5" type="ORF">BBIA_0379</name>
</gene>
<dbReference type="SUPFAM" id="SSF46955">
    <property type="entry name" value="Putative DNA-binding domain"/>
    <property type="match status" value="1"/>
</dbReference>
<evidence type="ECO:0000313" key="5">
    <source>
        <dbReference type="EMBL" id="KFI52698.1"/>
    </source>
</evidence>
<dbReference type="GO" id="GO:0003677">
    <property type="term" value="F:DNA binding"/>
    <property type="evidence" value="ECO:0007669"/>
    <property type="project" value="UniProtKB-KW"/>
</dbReference>
<evidence type="ECO:0000259" key="4">
    <source>
        <dbReference type="PROSITE" id="PS50937"/>
    </source>
</evidence>
<dbReference type="Pfam" id="PF13411">
    <property type="entry name" value="MerR_1"/>
    <property type="match status" value="1"/>
</dbReference>
<dbReference type="GO" id="GO:0003700">
    <property type="term" value="F:DNA-binding transcription factor activity"/>
    <property type="evidence" value="ECO:0007669"/>
    <property type="project" value="InterPro"/>
</dbReference>
<dbReference type="EMBL" id="JGYN01000004">
    <property type="protein sequence ID" value="KFI52698.1"/>
    <property type="molecule type" value="Genomic_DNA"/>
</dbReference>
<proteinExistence type="predicted"/>
<dbReference type="InterPro" id="IPR000551">
    <property type="entry name" value="MerR-type_HTH_dom"/>
</dbReference>
<sequence length="185" mass="21765">MVKDTEHQNVRATRAAEQSGKPAESVEIQENAVDETGECCADDSERRYTIRDMAKRFHMEPSALRYYEEVGLLPGVERTASGQRVYRQWHVWRLGSICCFKDAGMTIDEIKRFFMYEANEDEHIDDMVELLTERRAAIEEQRRALEEAYHHVLRKLHFYGDIRDSLRDGTPRPDWKDYGDKIFTD</sequence>
<organism evidence="5 6">
    <name type="scientific">Bifidobacterium biavatii DSM 23969</name>
    <dbReference type="NCBI Taxonomy" id="1437608"/>
    <lineage>
        <taxon>Bacteria</taxon>
        <taxon>Bacillati</taxon>
        <taxon>Actinomycetota</taxon>
        <taxon>Actinomycetes</taxon>
        <taxon>Bifidobacteriales</taxon>
        <taxon>Bifidobacteriaceae</taxon>
        <taxon>Bifidobacterium</taxon>
    </lineage>
</organism>
<dbReference type="SMART" id="SM00422">
    <property type="entry name" value="HTH_MERR"/>
    <property type="match status" value="1"/>
</dbReference>
<dbReference type="PROSITE" id="PS50937">
    <property type="entry name" value="HTH_MERR_2"/>
    <property type="match status" value="1"/>
</dbReference>
<dbReference type="PANTHER" id="PTHR30204:SF82">
    <property type="entry name" value="TRANSCRIPTIONAL REGULATOR, MERR FAMILY"/>
    <property type="match status" value="1"/>
</dbReference>
<dbReference type="STRING" id="1437608.GCA_000771645_02243"/>
<dbReference type="eggNOG" id="COG0789">
    <property type="taxonomic scope" value="Bacteria"/>
</dbReference>
<comment type="caution">
    <text evidence="5">The sequence shown here is derived from an EMBL/GenBank/DDBJ whole genome shotgun (WGS) entry which is preliminary data.</text>
</comment>
<keyword evidence="1" id="KW-0238">DNA-binding</keyword>
<dbReference type="Proteomes" id="UP000029108">
    <property type="component" value="Unassembled WGS sequence"/>
</dbReference>
<feature type="region of interest" description="Disordered" evidence="3">
    <location>
        <begin position="1"/>
        <end position="37"/>
    </location>
</feature>
<reference evidence="5 6" key="1">
    <citation type="submission" date="2014-03" db="EMBL/GenBank/DDBJ databases">
        <title>Genomics of Bifidobacteria.</title>
        <authorList>
            <person name="Ventura M."/>
            <person name="Milani C."/>
            <person name="Lugli G.A."/>
        </authorList>
    </citation>
    <scope>NUCLEOTIDE SEQUENCE [LARGE SCALE GENOMIC DNA]</scope>
    <source>
        <strain evidence="5 6">DSM 23969</strain>
    </source>
</reference>
<evidence type="ECO:0000256" key="1">
    <source>
        <dbReference type="ARBA" id="ARBA00023125"/>
    </source>
</evidence>
<dbReference type="Gene3D" id="1.10.1660.10">
    <property type="match status" value="1"/>
</dbReference>
<keyword evidence="6" id="KW-1185">Reference proteome</keyword>
<dbReference type="PANTHER" id="PTHR30204">
    <property type="entry name" value="REDOX-CYCLING DRUG-SENSING TRANSCRIPTIONAL ACTIVATOR SOXR"/>
    <property type="match status" value="1"/>
</dbReference>
<dbReference type="AlphaFoldDB" id="A0A087A1P8"/>
<feature type="domain" description="HTH merR-type" evidence="4">
    <location>
        <begin position="47"/>
        <end position="116"/>
    </location>
</feature>
<evidence type="ECO:0000256" key="3">
    <source>
        <dbReference type="SAM" id="MobiDB-lite"/>
    </source>
</evidence>
<evidence type="ECO:0000313" key="6">
    <source>
        <dbReference type="Proteomes" id="UP000029108"/>
    </source>
</evidence>
<name>A0A087A1P8_9BIFI</name>
<evidence type="ECO:0000256" key="2">
    <source>
        <dbReference type="SAM" id="Coils"/>
    </source>
</evidence>
<keyword evidence="2" id="KW-0175">Coiled coil</keyword>
<dbReference type="InterPro" id="IPR009061">
    <property type="entry name" value="DNA-bd_dom_put_sf"/>
</dbReference>
<dbReference type="CDD" id="cd01109">
    <property type="entry name" value="HTH_YyaN"/>
    <property type="match status" value="1"/>
</dbReference>